<keyword evidence="8 9" id="KW-0472">Membrane</keyword>
<feature type="transmembrane region" description="Helical" evidence="9">
    <location>
        <begin position="29"/>
        <end position="47"/>
    </location>
</feature>
<dbReference type="GO" id="GO:0005886">
    <property type="term" value="C:plasma membrane"/>
    <property type="evidence" value="ECO:0007669"/>
    <property type="project" value="UniProtKB-SubCell"/>
</dbReference>
<dbReference type="Gene3D" id="1.20.1530.20">
    <property type="match status" value="1"/>
</dbReference>
<keyword evidence="5 9" id="KW-0812">Transmembrane</keyword>
<keyword evidence="7" id="KW-0406">Ion transport</keyword>
<evidence type="ECO:0000313" key="11">
    <source>
        <dbReference type="EMBL" id="QGQ22206.1"/>
    </source>
</evidence>
<dbReference type="GO" id="GO:1902600">
    <property type="term" value="P:proton transmembrane transport"/>
    <property type="evidence" value="ECO:0007669"/>
    <property type="project" value="InterPro"/>
</dbReference>
<feature type="transmembrane region" description="Helical" evidence="9">
    <location>
        <begin position="364"/>
        <end position="387"/>
    </location>
</feature>
<feature type="transmembrane region" description="Helical" evidence="9">
    <location>
        <begin position="226"/>
        <end position="243"/>
    </location>
</feature>
<evidence type="ECO:0000256" key="9">
    <source>
        <dbReference type="SAM" id="Phobius"/>
    </source>
</evidence>
<evidence type="ECO:0000256" key="5">
    <source>
        <dbReference type="ARBA" id="ARBA00022692"/>
    </source>
</evidence>
<keyword evidence="3" id="KW-0050">Antiport</keyword>
<dbReference type="EMBL" id="CP043930">
    <property type="protein sequence ID" value="QGQ22206.1"/>
    <property type="molecule type" value="Genomic_DNA"/>
</dbReference>
<reference evidence="11 12" key="1">
    <citation type="submission" date="2019-09" db="EMBL/GenBank/DDBJ databases">
        <title>Gimesia benthica sp. nov., a novel bacterium isolated from deep-sea water of the Northwest Indian Ocean.</title>
        <authorList>
            <person name="Dai X."/>
        </authorList>
    </citation>
    <scope>NUCLEOTIDE SEQUENCE [LARGE SCALE GENOMIC DNA]</scope>
    <source>
        <strain evidence="11 12">E7</strain>
    </source>
</reference>
<feature type="transmembrane region" description="Helical" evidence="9">
    <location>
        <begin position="249"/>
        <end position="266"/>
    </location>
</feature>
<proteinExistence type="predicted"/>
<keyword evidence="4" id="KW-1003">Cell membrane</keyword>
<feature type="transmembrane region" description="Helical" evidence="9">
    <location>
        <begin position="278"/>
        <end position="301"/>
    </location>
</feature>
<evidence type="ECO:0000256" key="3">
    <source>
        <dbReference type="ARBA" id="ARBA00022449"/>
    </source>
</evidence>
<evidence type="ECO:0000259" key="10">
    <source>
        <dbReference type="Pfam" id="PF00999"/>
    </source>
</evidence>
<dbReference type="AlphaFoldDB" id="A0A6I6A7Z0"/>
<evidence type="ECO:0000256" key="2">
    <source>
        <dbReference type="ARBA" id="ARBA00022448"/>
    </source>
</evidence>
<feature type="transmembrane region" description="Helical" evidence="9">
    <location>
        <begin position="157"/>
        <end position="176"/>
    </location>
</feature>
<keyword evidence="12" id="KW-1185">Reference proteome</keyword>
<protein>
    <submittedName>
        <fullName evidence="11">Sodium:proton antiporter</fullName>
    </submittedName>
</protein>
<feature type="transmembrane region" description="Helical" evidence="9">
    <location>
        <begin position="339"/>
        <end position="358"/>
    </location>
</feature>
<feature type="transmembrane region" description="Helical" evidence="9">
    <location>
        <begin position="59"/>
        <end position="80"/>
    </location>
</feature>
<keyword evidence="6 9" id="KW-1133">Transmembrane helix</keyword>
<dbReference type="InterPro" id="IPR038770">
    <property type="entry name" value="Na+/solute_symporter_sf"/>
</dbReference>
<sequence>MSEYHVLTVIAAFVFFYSLFASKLEKTSVNGALVYVFCGMLFGPHVLNVVDLKVDGESLSGLAEIALAICLFTDSSNANLSILRRVEAIPTRLLLIGLPLTILLGTAIAWLLFGKLDFFEVALIATMLAPTDAALGKAVVTNPAVPGKVRESLNVESGLNDGICVPVILFFIAMLAETPEASTPVHLVLKLTLEVIGIGAVAGAIPALVGGFALRTCASRGWVSGTWLQIPIIALALFCYGLAQWMGGSGFIASFVGGLLFGAFTREHKAQFLEAAEGSSNAVAMITWFAFGTVILNLLSVEMSWQVLLYAVLSLTVIRMLSVYLCLLGSGLRNDTLLFIGWFGPRGLASIVFVVMVADQKLPGNGTIVAVAVWTILLSVILHGLSANRLSIIYGKRIHDSNI</sequence>
<accession>A0A6I6A7Z0</accession>
<dbReference type="GO" id="GO:0015297">
    <property type="term" value="F:antiporter activity"/>
    <property type="evidence" value="ECO:0007669"/>
    <property type="project" value="UniProtKB-KW"/>
</dbReference>
<dbReference type="RefSeq" id="WP_155363295.1">
    <property type="nucleotide sequence ID" value="NZ_CP043930.1"/>
</dbReference>
<dbReference type="PANTHER" id="PTHR32507:SF8">
    <property type="entry name" value="CNH1P"/>
    <property type="match status" value="1"/>
</dbReference>
<feature type="transmembrane region" description="Helical" evidence="9">
    <location>
        <begin position="118"/>
        <end position="136"/>
    </location>
</feature>
<feature type="transmembrane region" description="Helical" evidence="9">
    <location>
        <begin position="92"/>
        <end position="112"/>
    </location>
</feature>
<feature type="domain" description="Cation/H+ exchanger transmembrane" evidence="10">
    <location>
        <begin position="15"/>
        <end position="388"/>
    </location>
</feature>
<dbReference type="KEGG" id="gim:F1728_05660"/>
<dbReference type="Proteomes" id="UP000427281">
    <property type="component" value="Chromosome"/>
</dbReference>
<feature type="transmembrane region" description="Helical" evidence="9">
    <location>
        <begin position="196"/>
        <end position="214"/>
    </location>
</feature>
<evidence type="ECO:0000256" key="4">
    <source>
        <dbReference type="ARBA" id="ARBA00022475"/>
    </source>
</evidence>
<dbReference type="Pfam" id="PF00999">
    <property type="entry name" value="Na_H_Exchanger"/>
    <property type="match status" value="1"/>
</dbReference>
<evidence type="ECO:0000256" key="8">
    <source>
        <dbReference type="ARBA" id="ARBA00023136"/>
    </source>
</evidence>
<evidence type="ECO:0000256" key="7">
    <source>
        <dbReference type="ARBA" id="ARBA00023065"/>
    </source>
</evidence>
<dbReference type="InterPro" id="IPR006153">
    <property type="entry name" value="Cation/H_exchanger_TM"/>
</dbReference>
<evidence type="ECO:0000313" key="12">
    <source>
        <dbReference type="Proteomes" id="UP000427281"/>
    </source>
</evidence>
<comment type="subcellular location">
    <subcellularLocation>
        <location evidence="1">Cell membrane</location>
        <topology evidence="1">Multi-pass membrane protein</topology>
    </subcellularLocation>
</comment>
<dbReference type="PANTHER" id="PTHR32507">
    <property type="entry name" value="NA(+)/H(+) ANTIPORTER 1"/>
    <property type="match status" value="1"/>
</dbReference>
<keyword evidence="2" id="KW-0813">Transport</keyword>
<feature type="transmembrane region" description="Helical" evidence="9">
    <location>
        <begin position="6"/>
        <end position="22"/>
    </location>
</feature>
<evidence type="ECO:0000256" key="6">
    <source>
        <dbReference type="ARBA" id="ARBA00022989"/>
    </source>
</evidence>
<feature type="transmembrane region" description="Helical" evidence="9">
    <location>
        <begin position="307"/>
        <end position="327"/>
    </location>
</feature>
<organism evidence="11 12">
    <name type="scientific">Gimesia benthica</name>
    <dbReference type="NCBI Taxonomy" id="2608982"/>
    <lineage>
        <taxon>Bacteria</taxon>
        <taxon>Pseudomonadati</taxon>
        <taxon>Planctomycetota</taxon>
        <taxon>Planctomycetia</taxon>
        <taxon>Planctomycetales</taxon>
        <taxon>Planctomycetaceae</taxon>
        <taxon>Gimesia</taxon>
    </lineage>
</organism>
<gene>
    <name evidence="11" type="ORF">F1728_05660</name>
</gene>
<name>A0A6I6A7Z0_9PLAN</name>
<evidence type="ECO:0000256" key="1">
    <source>
        <dbReference type="ARBA" id="ARBA00004651"/>
    </source>
</evidence>